<dbReference type="GO" id="GO:0001671">
    <property type="term" value="F:ATPase activator activity"/>
    <property type="evidence" value="ECO:0007669"/>
    <property type="project" value="TreeGrafter"/>
</dbReference>
<organism evidence="8 9">
    <name type="scientific">Fasciolopsis buskii</name>
    <dbReference type="NCBI Taxonomy" id="27845"/>
    <lineage>
        <taxon>Eukaryota</taxon>
        <taxon>Metazoa</taxon>
        <taxon>Spiralia</taxon>
        <taxon>Lophotrochozoa</taxon>
        <taxon>Platyhelminthes</taxon>
        <taxon>Trematoda</taxon>
        <taxon>Digenea</taxon>
        <taxon>Plagiorchiida</taxon>
        <taxon>Echinostomata</taxon>
        <taxon>Echinostomatoidea</taxon>
        <taxon>Fasciolidae</taxon>
        <taxon>Fasciolopsis</taxon>
    </lineage>
</organism>
<evidence type="ECO:0000256" key="2">
    <source>
        <dbReference type="ARBA" id="ARBA00005876"/>
    </source>
</evidence>
<dbReference type="GO" id="GO:0006883">
    <property type="term" value="P:intracellular sodium ion homeostasis"/>
    <property type="evidence" value="ECO:0007669"/>
    <property type="project" value="TreeGrafter"/>
</dbReference>
<comment type="similarity">
    <text evidence="2">Belongs to the X(+)/potassium ATPases subunit beta family.</text>
</comment>
<dbReference type="AlphaFoldDB" id="A0A8E0VN02"/>
<evidence type="ECO:0000313" key="8">
    <source>
        <dbReference type="EMBL" id="KAA0194885.1"/>
    </source>
</evidence>
<evidence type="ECO:0000256" key="7">
    <source>
        <dbReference type="SAM" id="Phobius"/>
    </source>
</evidence>
<keyword evidence="3 7" id="KW-0812">Transmembrane</keyword>
<accession>A0A8E0VN02</accession>
<keyword evidence="6 7" id="KW-0472">Membrane</keyword>
<dbReference type="Proteomes" id="UP000728185">
    <property type="component" value="Unassembled WGS sequence"/>
</dbReference>
<feature type="transmembrane region" description="Helical" evidence="7">
    <location>
        <begin position="53"/>
        <end position="77"/>
    </location>
</feature>
<dbReference type="GO" id="GO:1990573">
    <property type="term" value="P:potassium ion import across plasma membrane"/>
    <property type="evidence" value="ECO:0007669"/>
    <property type="project" value="TreeGrafter"/>
</dbReference>
<dbReference type="GO" id="GO:0005890">
    <property type="term" value="C:sodium:potassium-exchanging ATPase complex"/>
    <property type="evidence" value="ECO:0007669"/>
    <property type="project" value="InterPro"/>
</dbReference>
<dbReference type="InterPro" id="IPR038702">
    <property type="entry name" value="Na/K_ATPase_sub_beta_sf"/>
</dbReference>
<dbReference type="InterPro" id="IPR000402">
    <property type="entry name" value="Na/K_ATPase_sub_beta"/>
</dbReference>
<dbReference type="PANTHER" id="PTHR11523:SF28">
    <property type="entry name" value="NA_K-ATPASE BETA SUBUNIT ISOFORM 4-RELATED"/>
    <property type="match status" value="1"/>
</dbReference>
<dbReference type="EMBL" id="LUCM01004079">
    <property type="protein sequence ID" value="KAA0194885.1"/>
    <property type="molecule type" value="Genomic_DNA"/>
</dbReference>
<evidence type="ECO:0000313" key="9">
    <source>
        <dbReference type="Proteomes" id="UP000728185"/>
    </source>
</evidence>
<evidence type="ECO:0000256" key="6">
    <source>
        <dbReference type="ARBA" id="ARBA00023136"/>
    </source>
</evidence>
<evidence type="ECO:0000256" key="5">
    <source>
        <dbReference type="ARBA" id="ARBA00022989"/>
    </source>
</evidence>
<dbReference type="OrthoDB" id="5912413at2759"/>
<evidence type="ECO:0000256" key="3">
    <source>
        <dbReference type="ARBA" id="ARBA00022692"/>
    </source>
</evidence>
<dbReference type="PANTHER" id="PTHR11523">
    <property type="entry name" value="SODIUM/POTASSIUM-DEPENDENT ATPASE BETA SUBUNIT"/>
    <property type="match status" value="1"/>
</dbReference>
<dbReference type="Gene3D" id="2.60.40.1660">
    <property type="entry name" value="Na, k-atpase alpha subunit"/>
    <property type="match status" value="1"/>
</dbReference>
<name>A0A8E0VN02_9TREM</name>
<dbReference type="GO" id="GO:0036376">
    <property type="term" value="P:sodium ion export across plasma membrane"/>
    <property type="evidence" value="ECO:0007669"/>
    <property type="project" value="TreeGrafter"/>
</dbReference>
<comment type="subcellular location">
    <subcellularLocation>
        <location evidence="1">Membrane</location>
        <topology evidence="1">Single-pass type II membrane protein</topology>
    </subcellularLocation>
</comment>
<gene>
    <name evidence="8" type="ORF">FBUS_02462</name>
</gene>
<keyword evidence="4" id="KW-0735">Signal-anchor</keyword>
<sequence>MGRAKFGAARQFDRLIPVKPLSLTELIRRHPFEERDLEILNTRKNLKSICSRMLYTLCIYLFVIAFFAAYMKLLFYFDIMDDYPKIRGLESPLSLNPGVSVVPTPSDRTSLVHVRITNPVSYNSLVDEMTAYLTHYQYHFTGGMYANCEDLRNYLNPRRSCRYNLDASGPCNLKSGYGYFRGQPCFAVKLNRIYGWLPSPVANATGVKVKCEGVTQMDSERLGRVCYYDMDLLKSYGSGQTDDEWCRRDFGIFSSIFYPYINQGNYQSPLVFVQFRNPKRYVIIWIKCYAIAKNIIVDVNKNQGSIVFQLLVE</sequence>
<keyword evidence="9" id="KW-1185">Reference proteome</keyword>
<dbReference type="Pfam" id="PF00287">
    <property type="entry name" value="Na_K-ATPase"/>
    <property type="match status" value="1"/>
</dbReference>
<evidence type="ECO:0000256" key="1">
    <source>
        <dbReference type="ARBA" id="ARBA00004606"/>
    </source>
</evidence>
<evidence type="ECO:0000256" key="4">
    <source>
        <dbReference type="ARBA" id="ARBA00022968"/>
    </source>
</evidence>
<reference evidence="8" key="1">
    <citation type="submission" date="2019-05" db="EMBL/GenBank/DDBJ databases">
        <title>Annotation for the trematode Fasciolopsis buski.</title>
        <authorList>
            <person name="Choi Y.-J."/>
        </authorList>
    </citation>
    <scope>NUCLEOTIDE SEQUENCE</scope>
    <source>
        <strain evidence="8">HT</strain>
        <tissue evidence="8">Whole worm</tissue>
    </source>
</reference>
<protein>
    <submittedName>
        <fullName evidence="8">Sodium/potassium-transporting ATPase subunit beta-1</fullName>
    </submittedName>
</protein>
<comment type="caution">
    <text evidence="8">The sequence shown here is derived from an EMBL/GenBank/DDBJ whole genome shotgun (WGS) entry which is preliminary data.</text>
</comment>
<keyword evidence="5 7" id="KW-1133">Transmembrane helix</keyword>
<dbReference type="GO" id="GO:0030007">
    <property type="term" value="P:intracellular potassium ion homeostasis"/>
    <property type="evidence" value="ECO:0007669"/>
    <property type="project" value="TreeGrafter"/>
</dbReference>
<proteinExistence type="inferred from homology"/>